<organism evidence="7 8">
    <name type="scientific">Haloechinothrix alba</name>
    <dbReference type="NCBI Taxonomy" id="664784"/>
    <lineage>
        <taxon>Bacteria</taxon>
        <taxon>Bacillati</taxon>
        <taxon>Actinomycetota</taxon>
        <taxon>Actinomycetes</taxon>
        <taxon>Pseudonocardiales</taxon>
        <taxon>Pseudonocardiaceae</taxon>
        <taxon>Haloechinothrix</taxon>
    </lineage>
</organism>
<dbReference type="GO" id="GO:0015499">
    <property type="term" value="F:formate transmembrane transporter activity"/>
    <property type="evidence" value="ECO:0007669"/>
    <property type="project" value="TreeGrafter"/>
</dbReference>
<evidence type="ECO:0000256" key="3">
    <source>
        <dbReference type="ARBA" id="ARBA00022989"/>
    </source>
</evidence>
<dbReference type="RefSeq" id="WP_089302531.1">
    <property type="nucleotide sequence ID" value="NZ_FZNW01000017.1"/>
</dbReference>
<dbReference type="InterPro" id="IPR023271">
    <property type="entry name" value="Aquaporin-like"/>
</dbReference>
<dbReference type="EMBL" id="FZNW01000017">
    <property type="protein sequence ID" value="SNR74775.1"/>
    <property type="molecule type" value="Genomic_DNA"/>
</dbReference>
<evidence type="ECO:0000313" key="7">
    <source>
        <dbReference type="EMBL" id="SNR74775.1"/>
    </source>
</evidence>
<feature type="region of interest" description="Disordered" evidence="5">
    <location>
        <begin position="1"/>
        <end position="26"/>
    </location>
</feature>
<keyword evidence="2 6" id="KW-0812">Transmembrane</keyword>
<feature type="transmembrane region" description="Helical" evidence="6">
    <location>
        <begin position="55"/>
        <end position="79"/>
    </location>
</feature>
<dbReference type="Proteomes" id="UP000198348">
    <property type="component" value="Unassembled WGS sequence"/>
</dbReference>
<feature type="compositionally biased region" description="Gly residues" evidence="5">
    <location>
        <begin position="9"/>
        <end position="20"/>
    </location>
</feature>
<evidence type="ECO:0000256" key="5">
    <source>
        <dbReference type="SAM" id="MobiDB-lite"/>
    </source>
</evidence>
<evidence type="ECO:0000313" key="8">
    <source>
        <dbReference type="Proteomes" id="UP000198348"/>
    </source>
</evidence>
<dbReference type="PANTHER" id="PTHR30520">
    <property type="entry name" value="FORMATE TRANSPORTER-RELATED"/>
    <property type="match status" value="1"/>
</dbReference>
<dbReference type="Gene3D" id="1.20.1080.10">
    <property type="entry name" value="Glycerol uptake facilitator protein"/>
    <property type="match status" value="1"/>
</dbReference>
<dbReference type="PANTHER" id="PTHR30520:SF2">
    <property type="entry name" value="INNER MEMBRANE PROTEIN YFDC"/>
    <property type="match status" value="1"/>
</dbReference>
<evidence type="ECO:0000256" key="2">
    <source>
        <dbReference type="ARBA" id="ARBA00022692"/>
    </source>
</evidence>
<feature type="transmembrane region" description="Helical" evidence="6">
    <location>
        <begin position="132"/>
        <end position="153"/>
    </location>
</feature>
<dbReference type="InterPro" id="IPR000292">
    <property type="entry name" value="For/NO2_transpt"/>
</dbReference>
<feature type="transmembrane region" description="Helical" evidence="6">
    <location>
        <begin position="246"/>
        <end position="271"/>
    </location>
</feature>
<sequence length="293" mass="31921">MTERETPGNGAGAEGAGGGPDVDTKGRHAHIRDDEVEGLLDHIVRRGRPRLFRSVLELLASGIIAGIEIALGVLAYLAVKEATGSPLLAGIAFGVGFVILLLGNSELFTEGFLVPVTVVAAKEATWWRLVKFWLVTLVGNLIGAWGMMWLLMIGFPDLRHTAIDTGSTFAEAALTPETFVLSILAGSTMTLLTRMRMGTINDVARILASFVIGFIVAGMEMFHVILDTLFIFGGIHAGAEYDYGAWIAFFGWCTLGNIIGGLVLTTFMRLIRSHERLLEWRRKERPEPVRTNP</sequence>
<dbReference type="OrthoDB" id="3374311at2"/>
<proteinExistence type="predicted"/>
<reference evidence="7 8" key="1">
    <citation type="submission" date="2017-06" db="EMBL/GenBank/DDBJ databases">
        <authorList>
            <person name="Kim H.J."/>
            <person name="Triplett B.A."/>
        </authorList>
    </citation>
    <scope>NUCLEOTIDE SEQUENCE [LARGE SCALE GENOMIC DNA]</scope>
    <source>
        <strain evidence="7 8">DSM 45207</strain>
    </source>
</reference>
<feature type="transmembrane region" description="Helical" evidence="6">
    <location>
        <begin position="204"/>
        <end position="226"/>
    </location>
</feature>
<evidence type="ECO:0000256" key="4">
    <source>
        <dbReference type="ARBA" id="ARBA00023136"/>
    </source>
</evidence>
<evidence type="ECO:0000256" key="6">
    <source>
        <dbReference type="SAM" id="Phobius"/>
    </source>
</evidence>
<dbReference type="GO" id="GO:0005886">
    <property type="term" value="C:plasma membrane"/>
    <property type="evidence" value="ECO:0007669"/>
    <property type="project" value="TreeGrafter"/>
</dbReference>
<gene>
    <name evidence="7" type="ORF">SAMN06265360_11754</name>
</gene>
<feature type="transmembrane region" description="Helical" evidence="6">
    <location>
        <begin position="173"/>
        <end position="192"/>
    </location>
</feature>
<dbReference type="AlphaFoldDB" id="A0A238YUF4"/>
<dbReference type="Pfam" id="PF01226">
    <property type="entry name" value="Form_Nir_trans"/>
    <property type="match status" value="1"/>
</dbReference>
<comment type="subcellular location">
    <subcellularLocation>
        <location evidence="1">Membrane</location>
        <topology evidence="1">Multi-pass membrane protein</topology>
    </subcellularLocation>
</comment>
<keyword evidence="4 6" id="KW-0472">Membrane</keyword>
<accession>A0A238YUF4</accession>
<evidence type="ECO:0000256" key="1">
    <source>
        <dbReference type="ARBA" id="ARBA00004141"/>
    </source>
</evidence>
<feature type="transmembrane region" description="Helical" evidence="6">
    <location>
        <begin position="85"/>
        <end position="103"/>
    </location>
</feature>
<keyword evidence="8" id="KW-1185">Reference proteome</keyword>
<protein>
    <submittedName>
        <fullName evidence="7">Formate/nitrite transporter FocA, FNT family</fullName>
    </submittedName>
</protein>
<keyword evidence="3 6" id="KW-1133">Transmembrane helix</keyword>
<name>A0A238YUF4_9PSEU</name>